<dbReference type="EC" id="1.1.1.35" evidence="11"/>
<dbReference type="NCBIfam" id="NF006143">
    <property type="entry name" value="PRK08293.1"/>
    <property type="match status" value="1"/>
</dbReference>
<keyword evidence="12" id="KW-1185">Reference proteome</keyword>
<dbReference type="Pfam" id="PF00725">
    <property type="entry name" value="3HCDH"/>
    <property type="match status" value="1"/>
</dbReference>
<reference evidence="11 12" key="1">
    <citation type="journal article" date="2021" name="Sci. Rep.">
        <title>The distribution of antibiotic resistance genes in chicken gut microbiota commensals.</title>
        <authorList>
            <person name="Juricova H."/>
            <person name="Matiasovicova J."/>
            <person name="Kubasova T."/>
            <person name="Cejkova D."/>
            <person name="Rychlik I."/>
        </authorList>
    </citation>
    <scope>NUCLEOTIDE SEQUENCE [LARGE SCALE GENOMIC DNA]</scope>
    <source>
        <strain evidence="11 12">An574</strain>
    </source>
</reference>
<evidence type="ECO:0000259" key="9">
    <source>
        <dbReference type="Pfam" id="PF00725"/>
    </source>
</evidence>
<dbReference type="Gene3D" id="1.10.1040.10">
    <property type="entry name" value="N-(1-d-carboxylethyl)-l-norvaline Dehydrogenase, domain 2"/>
    <property type="match status" value="1"/>
</dbReference>
<evidence type="ECO:0000256" key="3">
    <source>
        <dbReference type="ARBA" id="ARBA00022832"/>
    </source>
</evidence>
<dbReference type="InterPro" id="IPR022694">
    <property type="entry name" value="3-OHacyl-CoA_DH"/>
</dbReference>
<evidence type="ECO:0000256" key="7">
    <source>
        <dbReference type="ARBA" id="ARBA00049556"/>
    </source>
</evidence>
<dbReference type="Proteomes" id="UP000785625">
    <property type="component" value="Unassembled WGS sequence"/>
</dbReference>
<keyword evidence="3" id="KW-0276">Fatty acid metabolism</keyword>
<dbReference type="SUPFAM" id="SSF48179">
    <property type="entry name" value="6-phosphogluconate dehydrogenase C-terminal domain-like"/>
    <property type="match status" value="1"/>
</dbReference>
<accession>A0ABS2GXA4</accession>
<name>A0ABS2GXA4_9LACO</name>
<dbReference type="PANTHER" id="PTHR43561:SF3">
    <property type="entry name" value="HYDROXYACYL-COENZYME A DEHYDROGENASE, MITOCHONDRIAL"/>
    <property type="match status" value="1"/>
</dbReference>
<evidence type="ECO:0000256" key="8">
    <source>
        <dbReference type="SAM" id="Coils"/>
    </source>
</evidence>
<evidence type="ECO:0000256" key="5">
    <source>
        <dbReference type="ARBA" id="ARBA00023027"/>
    </source>
</evidence>
<evidence type="ECO:0000313" key="12">
    <source>
        <dbReference type="Proteomes" id="UP000785625"/>
    </source>
</evidence>
<dbReference type="SUPFAM" id="SSF51735">
    <property type="entry name" value="NAD(P)-binding Rossmann-fold domains"/>
    <property type="match status" value="1"/>
</dbReference>
<evidence type="ECO:0000313" key="11">
    <source>
        <dbReference type="EMBL" id="MBM6940915.1"/>
    </source>
</evidence>
<dbReference type="InterPro" id="IPR008927">
    <property type="entry name" value="6-PGluconate_DH-like_C_sf"/>
</dbReference>
<keyword evidence="8" id="KW-0175">Coiled coil</keyword>
<dbReference type="InterPro" id="IPR052242">
    <property type="entry name" value="Mito_3-hydroxyacyl-CoA_DH"/>
</dbReference>
<dbReference type="PIRSF" id="PIRSF000105">
    <property type="entry name" value="HCDH"/>
    <property type="match status" value="1"/>
</dbReference>
<dbReference type="Pfam" id="PF02737">
    <property type="entry name" value="3HCDH_N"/>
    <property type="match status" value="1"/>
</dbReference>
<dbReference type="InterPro" id="IPR036291">
    <property type="entry name" value="NAD(P)-bd_dom_sf"/>
</dbReference>
<evidence type="ECO:0000256" key="2">
    <source>
        <dbReference type="ARBA" id="ARBA00005086"/>
    </source>
</evidence>
<feature type="domain" description="3-hydroxyacyl-CoA dehydrogenase C-terminal" evidence="9">
    <location>
        <begin position="186"/>
        <end position="283"/>
    </location>
</feature>
<sequence length="295" mass="33234">MEIKNVVIAGAGVLGSQIAFQAARFGYQVKIWNRHVDRAEKRLANIKGQFMKDMDKTAEDYENAMDNIVEVSNDLPSMVSDADLVIEAVSESVEIKKAFFEELNEALPDHTIVASNSSTFMPSQLVKFTNYPERFLHMHYANHIWLHNVTEIVGTPETSKDVIDAVVKFTRSIDMVPIVLKKENPGYVMNALLIPLLNAAQSLWARGVADPHTIDKDWMLSNGSPMGPFMILDVVGLRTAYEIVENQYQKTKDPLAKKIGDNLKAMIDEGHTGVESGQGFYHYPNPEYKDPEFWK</sequence>
<gene>
    <name evidence="11" type="ORF">H5975_05395</name>
</gene>
<dbReference type="InterPro" id="IPR006176">
    <property type="entry name" value="3-OHacyl-CoA_DH_NAD-bd"/>
</dbReference>
<dbReference type="InterPro" id="IPR006108">
    <property type="entry name" value="3HC_DH_C"/>
</dbReference>
<comment type="catalytic activity">
    <reaction evidence="7">
        <text>a (3S)-3-hydroxyacyl-CoA + NAD(+) = a 3-oxoacyl-CoA + NADH + H(+)</text>
        <dbReference type="Rhea" id="RHEA:22432"/>
        <dbReference type="ChEBI" id="CHEBI:15378"/>
        <dbReference type="ChEBI" id="CHEBI:57318"/>
        <dbReference type="ChEBI" id="CHEBI:57540"/>
        <dbReference type="ChEBI" id="CHEBI:57945"/>
        <dbReference type="ChEBI" id="CHEBI:90726"/>
        <dbReference type="EC" id="1.1.1.35"/>
    </reaction>
</comment>
<dbReference type="Gene3D" id="3.40.50.720">
    <property type="entry name" value="NAD(P)-binding Rossmann-like Domain"/>
    <property type="match status" value="1"/>
</dbReference>
<comment type="pathway">
    <text evidence="2">Lipid metabolism; butanoate metabolism.</text>
</comment>
<keyword evidence="4 11" id="KW-0560">Oxidoreductase</keyword>
<keyword evidence="5" id="KW-0520">NAD</keyword>
<feature type="domain" description="3-hydroxyacyl-CoA dehydrogenase NAD binding" evidence="10">
    <location>
        <begin position="6"/>
        <end position="181"/>
    </location>
</feature>
<proteinExistence type="predicted"/>
<evidence type="ECO:0000256" key="6">
    <source>
        <dbReference type="ARBA" id="ARBA00023098"/>
    </source>
</evidence>
<keyword evidence="6" id="KW-0443">Lipid metabolism</keyword>
<feature type="coiled-coil region" evidence="8">
    <location>
        <begin position="29"/>
        <end position="74"/>
    </location>
</feature>
<dbReference type="EMBL" id="JACJKU010000046">
    <property type="protein sequence ID" value="MBM6940915.1"/>
    <property type="molecule type" value="Genomic_DNA"/>
</dbReference>
<comment type="pathway">
    <text evidence="1">Lipid metabolism; fatty acid beta-oxidation.</text>
</comment>
<dbReference type="InterPro" id="IPR013328">
    <property type="entry name" value="6PGD_dom2"/>
</dbReference>
<protein>
    <submittedName>
        <fullName evidence="11">3-hydroxyacyl-CoA dehydrogenase</fullName>
        <ecNumber evidence="11">1.1.1.35</ecNumber>
    </submittedName>
</protein>
<dbReference type="GO" id="GO:0003857">
    <property type="term" value="F:(3S)-3-hydroxyacyl-CoA dehydrogenase (NAD+) activity"/>
    <property type="evidence" value="ECO:0007669"/>
    <property type="project" value="UniProtKB-EC"/>
</dbReference>
<dbReference type="PANTHER" id="PTHR43561">
    <property type="match status" value="1"/>
</dbReference>
<evidence type="ECO:0000256" key="4">
    <source>
        <dbReference type="ARBA" id="ARBA00023002"/>
    </source>
</evidence>
<comment type="caution">
    <text evidence="11">The sequence shown here is derived from an EMBL/GenBank/DDBJ whole genome shotgun (WGS) entry which is preliminary data.</text>
</comment>
<evidence type="ECO:0000259" key="10">
    <source>
        <dbReference type="Pfam" id="PF02737"/>
    </source>
</evidence>
<dbReference type="RefSeq" id="WP_204785200.1">
    <property type="nucleotide sequence ID" value="NZ_JACJKU010000046.1"/>
</dbReference>
<evidence type="ECO:0000256" key="1">
    <source>
        <dbReference type="ARBA" id="ARBA00005005"/>
    </source>
</evidence>
<organism evidence="11 12">
    <name type="scientific">Limosilactobacillus coleohominis</name>
    <dbReference type="NCBI Taxonomy" id="181675"/>
    <lineage>
        <taxon>Bacteria</taxon>
        <taxon>Bacillati</taxon>
        <taxon>Bacillota</taxon>
        <taxon>Bacilli</taxon>
        <taxon>Lactobacillales</taxon>
        <taxon>Lactobacillaceae</taxon>
        <taxon>Limosilactobacillus</taxon>
    </lineage>
</organism>